<evidence type="ECO:0000313" key="6">
    <source>
        <dbReference type="EMBL" id="MFC5628390.1"/>
    </source>
</evidence>
<dbReference type="Proteomes" id="UP001596143">
    <property type="component" value="Unassembled WGS sequence"/>
</dbReference>
<dbReference type="Pfam" id="PF00389">
    <property type="entry name" value="2-Hacid_dh"/>
    <property type="match status" value="1"/>
</dbReference>
<evidence type="ECO:0000313" key="7">
    <source>
        <dbReference type="Proteomes" id="UP001596143"/>
    </source>
</evidence>
<feature type="domain" description="D-isomer specific 2-hydroxyacid dehydrogenase NAD-binding" evidence="5">
    <location>
        <begin position="105"/>
        <end position="284"/>
    </location>
</feature>
<dbReference type="InterPro" id="IPR006139">
    <property type="entry name" value="D-isomer_2_OHA_DH_cat_dom"/>
</dbReference>
<comment type="caution">
    <text evidence="6">The sequence shown here is derived from an EMBL/GenBank/DDBJ whole genome shotgun (WGS) entry which is preliminary data.</text>
</comment>
<evidence type="ECO:0000259" key="4">
    <source>
        <dbReference type="Pfam" id="PF00389"/>
    </source>
</evidence>
<accession>A0ABW0U7Z3</accession>
<dbReference type="InterPro" id="IPR006140">
    <property type="entry name" value="D-isomer_DH_NAD-bd"/>
</dbReference>
<dbReference type="PROSITE" id="PS00065">
    <property type="entry name" value="D_2_HYDROXYACID_DH_1"/>
    <property type="match status" value="1"/>
</dbReference>
<dbReference type="RefSeq" id="WP_270898270.1">
    <property type="nucleotide sequence ID" value="NZ_JBHSPF010000022.1"/>
</dbReference>
<dbReference type="Gene3D" id="3.40.50.720">
    <property type="entry name" value="NAD(P)-binding Rossmann-like Domain"/>
    <property type="match status" value="2"/>
</dbReference>
<dbReference type="InterPro" id="IPR036291">
    <property type="entry name" value="NAD(P)-bd_dom_sf"/>
</dbReference>
<dbReference type="InterPro" id="IPR029753">
    <property type="entry name" value="D-isomer_DH_CS"/>
</dbReference>
<dbReference type="InterPro" id="IPR050223">
    <property type="entry name" value="D-isomer_2-hydroxyacid_DH"/>
</dbReference>
<keyword evidence="7" id="KW-1185">Reference proteome</keyword>
<dbReference type="CDD" id="cd05301">
    <property type="entry name" value="GDH"/>
    <property type="match status" value="1"/>
</dbReference>
<dbReference type="SUPFAM" id="SSF51735">
    <property type="entry name" value="NAD(P)-binding Rossmann-fold domains"/>
    <property type="match status" value="1"/>
</dbReference>
<organism evidence="6 7">
    <name type="scientific">Aliibacillus thermotolerans</name>
    <dbReference type="NCBI Taxonomy" id="1834418"/>
    <lineage>
        <taxon>Bacteria</taxon>
        <taxon>Bacillati</taxon>
        <taxon>Bacillota</taxon>
        <taxon>Bacilli</taxon>
        <taxon>Bacillales</taxon>
        <taxon>Bacillaceae</taxon>
        <taxon>Aliibacillus</taxon>
    </lineage>
</organism>
<dbReference type="SUPFAM" id="SSF52283">
    <property type="entry name" value="Formate/glycerate dehydrogenase catalytic domain-like"/>
    <property type="match status" value="1"/>
</dbReference>
<reference evidence="7" key="1">
    <citation type="journal article" date="2019" name="Int. J. Syst. Evol. Microbiol.">
        <title>The Global Catalogue of Microorganisms (GCM) 10K type strain sequencing project: providing services to taxonomists for standard genome sequencing and annotation.</title>
        <authorList>
            <consortium name="The Broad Institute Genomics Platform"/>
            <consortium name="The Broad Institute Genome Sequencing Center for Infectious Disease"/>
            <person name="Wu L."/>
            <person name="Ma J."/>
        </authorList>
    </citation>
    <scope>NUCLEOTIDE SEQUENCE [LARGE SCALE GENOMIC DNA]</scope>
    <source>
        <strain evidence="7">CGMCC 1.15790</strain>
    </source>
</reference>
<dbReference type="PROSITE" id="PS00671">
    <property type="entry name" value="D_2_HYDROXYACID_DH_3"/>
    <property type="match status" value="1"/>
</dbReference>
<evidence type="ECO:0000256" key="1">
    <source>
        <dbReference type="ARBA" id="ARBA00005854"/>
    </source>
</evidence>
<comment type="similarity">
    <text evidence="1 3">Belongs to the D-isomer specific 2-hydroxyacid dehydrogenase family.</text>
</comment>
<name>A0ABW0U7Z3_9BACI</name>
<evidence type="ECO:0000259" key="5">
    <source>
        <dbReference type="Pfam" id="PF02826"/>
    </source>
</evidence>
<proteinExistence type="inferred from homology"/>
<gene>
    <name evidence="6" type="ORF">ACFPTR_05695</name>
</gene>
<feature type="domain" description="D-isomer specific 2-hydroxyacid dehydrogenase catalytic" evidence="4">
    <location>
        <begin position="11"/>
        <end position="315"/>
    </location>
</feature>
<protein>
    <submittedName>
        <fullName evidence="6">2-hydroxyacid dehydrogenase</fullName>
        <ecNumber evidence="6">1.1.1.-</ecNumber>
    </submittedName>
</protein>
<dbReference type="InterPro" id="IPR029752">
    <property type="entry name" value="D-isomer_DH_CS1"/>
</dbReference>
<dbReference type="EC" id="1.1.1.-" evidence="6"/>
<dbReference type="PANTHER" id="PTHR10996">
    <property type="entry name" value="2-HYDROXYACID DEHYDROGENASE-RELATED"/>
    <property type="match status" value="1"/>
</dbReference>
<evidence type="ECO:0000256" key="3">
    <source>
        <dbReference type="RuleBase" id="RU003719"/>
    </source>
</evidence>
<dbReference type="PANTHER" id="PTHR10996:SF283">
    <property type="entry name" value="GLYOXYLATE_HYDROXYPYRUVATE REDUCTASE B"/>
    <property type="match status" value="1"/>
</dbReference>
<evidence type="ECO:0000256" key="2">
    <source>
        <dbReference type="ARBA" id="ARBA00023002"/>
    </source>
</evidence>
<dbReference type="Pfam" id="PF02826">
    <property type="entry name" value="2-Hacid_dh_C"/>
    <property type="match status" value="1"/>
</dbReference>
<sequence length="317" mass="36065">MPFILSYVQPPEDVLRFMESHVEVKIARPRKQKELFYQYLKEADGLYGAGLPVNDELLDHAPRLKVISNVSVGYDNLDMAAIRKRGIIATHTPTVLIDTMADTMIGLMIVTARRMIELDRFVKEGQWKKPIFYEHYGTNVHHKTLGIIGMGRIGEEVARRATYGFHMDVLYHNRRRKLEKEKEIGATYASLDDLLKRSDFVMVLTPLTDETRGLIGAREFQLMKQDAIFLNGGRGPVVVEDDLVRALKEGWIRAAGLDVFEKEPVDPTHPLLQMKQVVTLPHIGTATHETRHAMYEDAAKQCVDGVLGKRPQHVIQE</sequence>
<dbReference type="EMBL" id="JBHSPF010000022">
    <property type="protein sequence ID" value="MFC5628390.1"/>
    <property type="molecule type" value="Genomic_DNA"/>
</dbReference>
<keyword evidence="2 3" id="KW-0560">Oxidoreductase</keyword>
<dbReference type="GO" id="GO:0016491">
    <property type="term" value="F:oxidoreductase activity"/>
    <property type="evidence" value="ECO:0007669"/>
    <property type="project" value="UniProtKB-KW"/>
</dbReference>